<dbReference type="Proteomes" id="UP000193307">
    <property type="component" value="Unassembled WGS sequence"/>
</dbReference>
<name>A0A1Y5TXB8_9RHOB</name>
<dbReference type="EMBL" id="FWFW01000040">
    <property type="protein sequence ID" value="SLN72368.1"/>
    <property type="molecule type" value="Genomic_DNA"/>
</dbReference>
<reference evidence="1 2" key="1">
    <citation type="submission" date="2017-03" db="EMBL/GenBank/DDBJ databases">
        <authorList>
            <person name="Afonso C.L."/>
            <person name="Miller P.J."/>
            <person name="Scott M.A."/>
            <person name="Spackman E."/>
            <person name="Goraichik I."/>
            <person name="Dimitrov K.M."/>
            <person name="Suarez D.L."/>
            <person name="Swayne D.E."/>
        </authorList>
    </citation>
    <scope>NUCLEOTIDE SEQUENCE [LARGE SCALE GENOMIC DNA]</scope>
    <source>
        <strain evidence="1 2">CECT 7971</strain>
    </source>
</reference>
<dbReference type="STRING" id="658057.SAMN04488032_101646"/>
<proteinExistence type="predicted"/>
<accession>A0A1Y5TXB8</accession>
<keyword evidence="2" id="KW-1185">Reference proteome</keyword>
<dbReference type="AlphaFoldDB" id="A0A1Y5TXB8"/>
<organism evidence="1 2">
    <name type="scientific">Pacificibacter marinus</name>
    <dbReference type="NCBI Taxonomy" id="658057"/>
    <lineage>
        <taxon>Bacteria</taxon>
        <taxon>Pseudomonadati</taxon>
        <taxon>Pseudomonadota</taxon>
        <taxon>Alphaproteobacteria</taxon>
        <taxon>Rhodobacterales</taxon>
        <taxon>Roseobacteraceae</taxon>
        <taxon>Pacificibacter</taxon>
    </lineage>
</organism>
<evidence type="ECO:0000313" key="2">
    <source>
        <dbReference type="Proteomes" id="UP000193307"/>
    </source>
</evidence>
<sequence>MIGEALFEGERREVFTRIGSGPDTLGPQSIVLDLGRPDWSTVHITSDGWAIRNGAIQSKTAPRFKRTPSMAPLPVPIKGTAGIDLLRPFVNVATDDDFRLMVGWLMGCLRPSGPYPLLILTGEQGSAKSTTSKVLRALVDPSTLATRSFPSDERDLVIAAQGAHVLAFDNLSKVKPAMADALCRLATGGGFATRKLHSDADEVLFDATRPVILNGIPDLAERADQ</sequence>
<evidence type="ECO:0008006" key="3">
    <source>
        <dbReference type="Google" id="ProtNLM"/>
    </source>
</evidence>
<protein>
    <recommendedName>
        <fullName evidence="3">ATP-binding protein</fullName>
    </recommendedName>
</protein>
<gene>
    <name evidence="1" type="ORF">PAM7971_03866</name>
</gene>
<evidence type="ECO:0000313" key="1">
    <source>
        <dbReference type="EMBL" id="SLN72368.1"/>
    </source>
</evidence>